<feature type="region of interest" description="Disordered" evidence="1">
    <location>
        <begin position="31"/>
        <end position="66"/>
    </location>
</feature>
<organism evidence="2">
    <name type="scientific">Anguilla anguilla</name>
    <name type="common">European freshwater eel</name>
    <name type="synonym">Muraena anguilla</name>
    <dbReference type="NCBI Taxonomy" id="7936"/>
    <lineage>
        <taxon>Eukaryota</taxon>
        <taxon>Metazoa</taxon>
        <taxon>Chordata</taxon>
        <taxon>Craniata</taxon>
        <taxon>Vertebrata</taxon>
        <taxon>Euteleostomi</taxon>
        <taxon>Actinopterygii</taxon>
        <taxon>Neopterygii</taxon>
        <taxon>Teleostei</taxon>
        <taxon>Anguilliformes</taxon>
        <taxon>Anguillidae</taxon>
        <taxon>Anguilla</taxon>
    </lineage>
</organism>
<feature type="compositionally biased region" description="Polar residues" evidence="1">
    <location>
        <begin position="36"/>
        <end position="48"/>
    </location>
</feature>
<evidence type="ECO:0000256" key="1">
    <source>
        <dbReference type="SAM" id="MobiDB-lite"/>
    </source>
</evidence>
<name>A0A0E9W8Y2_ANGAN</name>
<dbReference type="EMBL" id="GBXM01022629">
    <property type="protein sequence ID" value="JAH85948.1"/>
    <property type="molecule type" value="Transcribed_RNA"/>
</dbReference>
<reference evidence="2" key="2">
    <citation type="journal article" date="2015" name="Fish Shellfish Immunol.">
        <title>Early steps in the European eel (Anguilla anguilla)-Vibrio vulnificus interaction in the gills: Role of the RtxA13 toxin.</title>
        <authorList>
            <person name="Callol A."/>
            <person name="Pajuelo D."/>
            <person name="Ebbesson L."/>
            <person name="Teles M."/>
            <person name="MacKenzie S."/>
            <person name="Amaro C."/>
        </authorList>
    </citation>
    <scope>NUCLEOTIDE SEQUENCE</scope>
</reference>
<protein>
    <submittedName>
        <fullName evidence="2">Uncharacterized protein</fullName>
    </submittedName>
</protein>
<sequence length="66" mass="6800">MSPRSAILNAALARPSCERAVPPVWEPVGKTRTRRQSGLTLTGMTNITSSSGGGGGVLSVLPPLKL</sequence>
<proteinExistence type="predicted"/>
<reference evidence="2" key="1">
    <citation type="submission" date="2014-11" db="EMBL/GenBank/DDBJ databases">
        <authorList>
            <person name="Amaro Gonzalez C."/>
        </authorList>
    </citation>
    <scope>NUCLEOTIDE SEQUENCE</scope>
</reference>
<evidence type="ECO:0000313" key="2">
    <source>
        <dbReference type="EMBL" id="JAH85948.1"/>
    </source>
</evidence>
<dbReference type="AlphaFoldDB" id="A0A0E9W8Y2"/>
<accession>A0A0E9W8Y2</accession>